<dbReference type="SUPFAM" id="SSF53790">
    <property type="entry name" value="Tetrapyrrole methylase"/>
    <property type="match status" value="1"/>
</dbReference>
<keyword evidence="5" id="KW-0949">S-adenosyl-L-methionine</keyword>
<reference evidence="7" key="1">
    <citation type="submission" date="2020-12" db="EMBL/GenBank/DDBJ databases">
        <title>Taurinivorans muris gen. nov., sp. nov., fundamental and realized metabolic niche of a ubiquitous sulfidogenic bacterium in the murine intestine.</title>
        <authorList>
            <person name="Ye H."/>
            <person name="Hanson B.T."/>
            <person name="Loy A."/>
        </authorList>
    </citation>
    <scope>NUCLEOTIDE SEQUENCE</scope>
    <source>
        <strain evidence="7">LT0009</strain>
    </source>
</reference>
<protein>
    <submittedName>
        <fullName evidence="7">Precorrin-6y C5,15-methyltransferase (Decarboxylating) subunit CbiE</fullName>
    </submittedName>
</protein>
<dbReference type="Pfam" id="PF03602">
    <property type="entry name" value="Cons_hypoth95"/>
    <property type="match status" value="1"/>
</dbReference>
<evidence type="ECO:0000256" key="5">
    <source>
        <dbReference type="ARBA" id="ARBA00022691"/>
    </source>
</evidence>
<gene>
    <name evidence="7" type="primary">cbiE</name>
    <name evidence="7" type="ORF">JBF11_03930</name>
</gene>
<dbReference type="InterPro" id="IPR000878">
    <property type="entry name" value="4pyrrol_Mease"/>
</dbReference>
<accession>A0ABY5Y2P8</accession>
<dbReference type="InterPro" id="IPR014777">
    <property type="entry name" value="4pyrrole_Mease_sub1"/>
</dbReference>
<evidence type="ECO:0000256" key="4">
    <source>
        <dbReference type="ARBA" id="ARBA00022679"/>
    </source>
</evidence>
<dbReference type="Pfam" id="PF00590">
    <property type="entry name" value="TP_methylase"/>
    <property type="match status" value="1"/>
</dbReference>
<dbReference type="Gene3D" id="3.40.50.150">
    <property type="entry name" value="Vaccinia Virus protein VP39"/>
    <property type="match status" value="1"/>
</dbReference>
<evidence type="ECO:0000256" key="1">
    <source>
        <dbReference type="ARBA" id="ARBA00004953"/>
    </source>
</evidence>
<dbReference type="PANTHER" id="PTHR43182:SF1">
    <property type="entry name" value="COBALT-PRECORRIN-7 C(5)-METHYLTRANSFERASE"/>
    <property type="match status" value="1"/>
</dbReference>
<dbReference type="NCBIfam" id="TIGR02467">
    <property type="entry name" value="CbiE"/>
    <property type="match status" value="1"/>
</dbReference>
<dbReference type="CDD" id="cd11644">
    <property type="entry name" value="Precorrin-6Y-MT"/>
    <property type="match status" value="1"/>
</dbReference>
<keyword evidence="3" id="KW-0489">Methyltransferase</keyword>
<dbReference type="EMBL" id="CP065938">
    <property type="protein sequence ID" value="UWX06469.1"/>
    <property type="molecule type" value="Genomic_DNA"/>
</dbReference>
<dbReference type="RefSeq" id="WP_334316079.1">
    <property type="nucleotide sequence ID" value="NZ_CP065938.1"/>
</dbReference>
<sequence length="423" mass="46906">MPKQDKPITIYSCGIDFSLSETLLEHINNADHIYGSKKLLALLPKHHAQESAIAANAKEQAKEILSLAKTKKILVLCSGDSLYHGFGSTLLKLAPPHKTDKLFNIIPNITAFQALCAKLSLAWQDAELFTAHFQEELPLRKLSGAQLAFIYGGTKFPAPLIAKEIIGFSPKQKKRPGVFAEELGTENERIVKAPLEKIAMLSAAPNSILVLLPFENKEKNSLIRQKEVGITLGLNDEIFLKENHLITPADCRAVILSRLQLEKEGVFWDLGAGSGAVGLEAAGLTDMQIFSVEKNEKRFEQIKKNKQHLGITNYTPILGDITDIVPTLPQADRIFIGGGGKNLPAILDSCIKYGKKNAIILVSCVTLETFHALYGYDKLTRIDLLKIDIGSEQEIAKTYQHFKQKNTLYLFIFKNQNQDCLCQ</sequence>
<evidence type="ECO:0000313" key="7">
    <source>
        <dbReference type="EMBL" id="UWX06469.1"/>
    </source>
</evidence>
<name>A0ABY5Y2P8_9BACT</name>
<dbReference type="Gene3D" id="3.40.1010.10">
    <property type="entry name" value="Cobalt-precorrin-4 Transmethylase, Domain 1"/>
    <property type="match status" value="1"/>
</dbReference>
<dbReference type="SUPFAM" id="SSF53335">
    <property type="entry name" value="S-adenosyl-L-methionine-dependent methyltransferases"/>
    <property type="match status" value="1"/>
</dbReference>
<comment type="pathway">
    <text evidence="1">Cofactor biosynthesis; adenosylcobalamin biosynthesis.</text>
</comment>
<evidence type="ECO:0000256" key="2">
    <source>
        <dbReference type="ARBA" id="ARBA00022573"/>
    </source>
</evidence>
<keyword evidence="4" id="KW-0808">Transferase</keyword>
<dbReference type="CDD" id="cd02440">
    <property type="entry name" value="AdoMet_MTases"/>
    <property type="match status" value="1"/>
</dbReference>
<evidence type="ECO:0000313" key="8">
    <source>
        <dbReference type="Proteomes" id="UP001058120"/>
    </source>
</evidence>
<dbReference type="InterPro" id="IPR035996">
    <property type="entry name" value="4pyrrol_Methylase_sf"/>
</dbReference>
<keyword evidence="8" id="KW-1185">Reference proteome</keyword>
<keyword evidence="2" id="KW-0169">Cobalamin biosynthesis</keyword>
<dbReference type="InterPro" id="IPR029063">
    <property type="entry name" value="SAM-dependent_MTases_sf"/>
</dbReference>
<dbReference type="InterPro" id="IPR012818">
    <property type="entry name" value="CbiE"/>
</dbReference>
<dbReference type="InterPro" id="IPR050714">
    <property type="entry name" value="Cobalamin_biosynth_MTase"/>
</dbReference>
<organism evidence="7 8">
    <name type="scientific">Taurinivorans muris</name>
    <dbReference type="NCBI Taxonomy" id="2787751"/>
    <lineage>
        <taxon>Bacteria</taxon>
        <taxon>Pseudomonadati</taxon>
        <taxon>Thermodesulfobacteriota</taxon>
        <taxon>Desulfovibrionia</taxon>
        <taxon>Desulfovibrionales</taxon>
        <taxon>Desulfovibrionaceae</taxon>
        <taxon>Taurinivorans</taxon>
    </lineage>
</organism>
<dbReference type="InterPro" id="IPR014008">
    <property type="entry name" value="Cbl_synth_MTase_CbiT"/>
</dbReference>
<dbReference type="PANTHER" id="PTHR43182">
    <property type="entry name" value="COBALT-PRECORRIN-6B C(15)-METHYLTRANSFERASE (DECARBOXYLATING)"/>
    <property type="match status" value="1"/>
</dbReference>
<dbReference type="Proteomes" id="UP001058120">
    <property type="component" value="Chromosome"/>
</dbReference>
<evidence type="ECO:0000256" key="3">
    <source>
        <dbReference type="ARBA" id="ARBA00022603"/>
    </source>
</evidence>
<proteinExistence type="predicted"/>
<dbReference type="NCBIfam" id="TIGR02469">
    <property type="entry name" value="CbiT"/>
    <property type="match status" value="1"/>
</dbReference>
<evidence type="ECO:0000259" key="6">
    <source>
        <dbReference type="Pfam" id="PF00590"/>
    </source>
</evidence>
<feature type="domain" description="Tetrapyrrole methylase" evidence="6">
    <location>
        <begin position="23"/>
        <end position="198"/>
    </location>
</feature>